<keyword evidence="3" id="KW-1185">Reference proteome</keyword>
<protein>
    <submittedName>
        <fullName evidence="2">Uncharacterized protein</fullName>
    </submittedName>
</protein>
<evidence type="ECO:0000256" key="1">
    <source>
        <dbReference type="SAM" id="Phobius"/>
    </source>
</evidence>
<gene>
    <name evidence="2" type="ORF">AFL01nite_21620</name>
</gene>
<feature type="transmembrane region" description="Helical" evidence="1">
    <location>
        <begin position="264"/>
        <end position="283"/>
    </location>
</feature>
<feature type="transmembrane region" description="Helical" evidence="1">
    <location>
        <begin position="327"/>
        <end position="350"/>
    </location>
</feature>
<dbReference type="InterPro" id="IPR045691">
    <property type="entry name" value="DUF6056"/>
</dbReference>
<name>A0A512HWM7_9ACTN</name>
<feature type="transmembrane region" description="Helical" evidence="1">
    <location>
        <begin position="295"/>
        <end position="315"/>
    </location>
</feature>
<feature type="transmembrane region" description="Helical" evidence="1">
    <location>
        <begin position="357"/>
        <end position="378"/>
    </location>
</feature>
<feature type="transmembrane region" description="Helical" evidence="1">
    <location>
        <begin position="67"/>
        <end position="86"/>
    </location>
</feature>
<feature type="transmembrane region" description="Helical" evidence="1">
    <location>
        <begin position="98"/>
        <end position="119"/>
    </location>
</feature>
<accession>A0A512HWM7</accession>
<organism evidence="2 3">
    <name type="scientific">Aeromicrobium flavum</name>
    <dbReference type="NCBI Taxonomy" id="416568"/>
    <lineage>
        <taxon>Bacteria</taxon>
        <taxon>Bacillati</taxon>
        <taxon>Actinomycetota</taxon>
        <taxon>Actinomycetes</taxon>
        <taxon>Propionibacteriales</taxon>
        <taxon>Nocardioidaceae</taxon>
        <taxon>Aeromicrobium</taxon>
    </lineage>
</organism>
<sequence>MAGLLAAAAAGGADVRPIADEWCLAAWTWNDGVDGIVDRLYFDVNGRAANAAANGVVYSFGLTGSRILPLVLIVGYVAGIFLLLRLGGRLTRCVVPRLAALAAAGTVTVLLLMAGRVVYQVLYWAPGSLSHTLPPLIGVWALVLVLAAELSGRRAVRVLTVVVLCLAGFVIGTLSEAFVLVSGIQAAAAGLWLLVRRAPRRLLGYPAAWCVGLVAGFAMLYLSPGRSTRQARAKDKASLLSSEGLQDLLRQWASIWEVLLTEPLHLAAIAVGVLLGLSVGLPAHRRAKPATVFEVVAIVALVALTSLGVMVALRVGYGVNGWSYERVWTNFVASALLSVVLLGAMLGAWVRGRLADAGGAVVAVAAGGVVVLCAVGVATQLTTLHRDMAARSVAWDEQDARVKRLAAQGQDDVAYAPHPIGGLTEPFTYRDYEVDWVARCVEYYYGVDRLHRPPTDGR</sequence>
<keyword evidence="1" id="KW-0472">Membrane</keyword>
<feature type="transmembrane region" description="Helical" evidence="1">
    <location>
        <begin position="177"/>
        <end position="195"/>
    </location>
</feature>
<comment type="caution">
    <text evidence="2">The sequence shown here is derived from an EMBL/GenBank/DDBJ whole genome shotgun (WGS) entry which is preliminary data.</text>
</comment>
<dbReference type="EMBL" id="BJZQ01000011">
    <property type="protein sequence ID" value="GEO89835.1"/>
    <property type="molecule type" value="Genomic_DNA"/>
</dbReference>
<dbReference type="Proteomes" id="UP000321769">
    <property type="component" value="Unassembled WGS sequence"/>
</dbReference>
<evidence type="ECO:0000313" key="2">
    <source>
        <dbReference type="EMBL" id="GEO89835.1"/>
    </source>
</evidence>
<keyword evidence="1" id="KW-1133">Transmembrane helix</keyword>
<dbReference type="AlphaFoldDB" id="A0A512HWM7"/>
<dbReference type="Pfam" id="PF19528">
    <property type="entry name" value="DUF6056"/>
    <property type="match status" value="1"/>
</dbReference>
<feature type="transmembrane region" description="Helical" evidence="1">
    <location>
        <begin position="202"/>
        <end position="222"/>
    </location>
</feature>
<feature type="transmembrane region" description="Helical" evidence="1">
    <location>
        <begin position="155"/>
        <end position="171"/>
    </location>
</feature>
<keyword evidence="1" id="KW-0812">Transmembrane</keyword>
<reference evidence="2 3" key="1">
    <citation type="submission" date="2019-07" db="EMBL/GenBank/DDBJ databases">
        <title>Whole genome shotgun sequence of Aeromicrobium flavum NBRC 107625.</title>
        <authorList>
            <person name="Hosoyama A."/>
            <person name="Uohara A."/>
            <person name="Ohji S."/>
            <person name="Ichikawa N."/>
        </authorList>
    </citation>
    <scope>NUCLEOTIDE SEQUENCE [LARGE SCALE GENOMIC DNA]</scope>
    <source>
        <strain evidence="2 3">NBRC 107625</strain>
    </source>
</reference>
<evidence type="ECO:0000313" key="3">
    <source>
        <dbReference type="Proteomes" id="UP000321769"/>
    </source>
</evidence>
<feature type="transmembrane region" description="Helical" evidence="1">
    <location>
        <begin position="131"/>
        <end position="148"/>
    </location>
</feature>
<proteinExistence type="predicted"/>